<dbReference type="NCBIfam" id="TIGR02528">
    <property type="entry name" value="EutP"/>
    <property type="match status" value="1"/>
</dbReference>
<comment type="caution">
    <text evidence="3">The sequence shown here is derived from an EMBL/GenBank/DDBJ whole genome shotgun (WGS) entry which is preliminary data.</text>
</comment>
<dbReference type="PIRSF" id="PIRSF036409">
    <property type="entry name" value="EutP_PduV"/>
    <property type="match status" value="1"/>
</dbReference>
<evidence type="ECO:0000256" key="1">
    <source>
        <dbReference type="PIRNR" id="PIRNR036409"/>
    </source>
</evidence>
<evidence type="ECO:0000313" key="4">
    <source>
        <dbReference type="Proteomes" id="UP000220840"/>
    </source>
</evidence>
<dbReference type="GeneID" id="68877832"/>
<protein>
    <submittedName>
        <fullName evidence="3">Ethanolamine utilization protein EutP</fullName>
    </submittedName>
    <submittedName>
        <fullName evidence="2">Ethanolamine utilization protein, GTPase family</fullName>
    </submittedName>
</protein>
<dbReference type="Proteomes" id="UP000220840">
    <property type="component" value="Unassembled WGS sequence"/>
</dbReference>
<gene>
    <name evidence="3" type="primary">eutP</name>
    <name evidence="2" type="ORF">CNEO2_370023</name>
    <name evidence="3" type="ORF">CQ394_06690</name>
</gene>
<dbReference type="EMBL" id="CAMTCP010000234">
    <property type="protein sequence ID" value="CAI3611775.1"/>
    <property type="molecule type" value="Genomic_DNA"/>
</dbReference>
<dbReference type="Gene3D" id="3.40.50.300">
    <property type="entry name" value="P-loop containing nucleotide triphosphate hydrolases"/>
    <property type="match status" value="1"/>
</dbReference>
<dbReference type="EMBL" id="PDCJ01000001">
    <property type="protein sequence ID" value="PEG31392.1"/>
    <property type="molecule type" value="Genomic_DNA"/>
</dbReference>
<dbReference type="OrthoDB" id="6179at2"/>
<dbReference type="InterPro" id="IPR027417">
    <property type="entry name" value="P-loop_NTPase"/>
</dbReference>
<organism evidence="3 4">
    <name type="scientific">Clostridium neonatale</name>
    <dbReference type="NCBI Taxonomy" id="137838"/>
    <lineage>
        <taxon>Bacteria</taxon>
        <taxon>Bacillati</taxon>
        <taxon>Bacillota</taxon>
        <taxon>Clostridia</taxon>
        <taxon>Eubacteriales</taxon>
        <taxon>Clostridiaceae</taxon>
        <taxon>Clostridium</taxon>
    </lineage>
</organism>
<reference evidence="2" key="2">
    <citation type="submission" date="2022-10" db="EMBL/GenBank/DDBJ databases">
        <authorList>
            <person name="Aires J."/>
            <person name="Mesa V."/>
        </authorList>
    </citation>
    <scope>NUCLEOTIDE SEQUENCE</scope>
    <source>
        <strain evidence="2">Clostridium neonatale JD116</strain>
    </source>
</reference>
<dbReference type="PANTHER" id="PTHR40453:SF1">
    <property type="entry name" value="PROTEIN YOEF"/>
    <property type="match status" value="1"/>
</dbReference>
<dbReference type="Proteomes" id="UP001189143">
    <property type="component" value="Unassembled WGS sequence"/>
</dbReference>
<dbReference type="InterPro" id="IPR012381">
    <property type="entry name" value="EutP_PduV"/>
</dbReference>
<dbReference type="PANTHER" id="PTHR40453">
    <property type="entry name" value="PROTEIN YOEF"/>
    <property type="match status" value="1"/>
</dbReference>
<proteinExistence type="inferred from homology"/>
<dbReference type="SUPFAM" id="SSF52540">
    <property type="entry name" value="P-loop containing nucleoside triphosphate hydrolases"/>
    <property type="match status" value="1"/>
</dbReference>
<reference evidence="3 4" key="1">
    <citation type="submission" date="2017-10" db="EMBL/GenBank/DDBJ databases">
        <title>Effective Description of Clostridium neonatale sp. nov. linked to necrotizing enterocolitis in neonates and a clarification of species assignable to the genus Clostridium (Prazmowski 1880) emend. Lawson and Rainey 2016.</title>
        <authorList>
            <person name="Bernard K."/>
            <person name="Burdz T."/>
            <person name="Wiebe D."/>
            <person name="Balcewich B."/>
            <person name="Alfa M."/>
            <person name="Bernier A.-M."/>
        </authorList>
    </citation>
    <scope>NUCLEOTIDE SEQUENCE [LARGE SCALE GENOMIC DNA]</scope>
    <source>
        <strain evidence="3 4">LCDC99A005</strain>
    </source>
</reference>
<name>A0A2A7MHT5_9CLOT</name>
<comment type="similarity">
    <text evidence="1">Belongs to the EutP/PduV family.</text>
</comment>
<dbReference type="AlphaFoldDB" id="A0A2A7MHT5"/>
<dbReference type="Pfam" id="PF10662">
    <property type="entry name" value="PduV-EutP"/>
    <property type="match status" value="1"/>
</dbReference>
<sequence>MKKVILIGRSECGKTTLKQVLSGEKRRYEKTQAVSYADWIIDTPGEYIQTKMLGGALAIYSYEADIIALMASAIEPFTLFAPNIVSMASREVIGIVTQIDKENAKIKQAVRWLELAGCKKIFKVSSVTGEGINELVSYLK</sequence>
<keyword evidence="1" id="KW-0547">Nucleotide-binding</keyword>
<keyword evidence="4" id="KW-1185">Reference proteome</keyword>
<accession>A0A2A7MHT5</accession>
<dbReference type="GO" id="GO:0006576">
    <property type="term" value="P:biogenic amine metabolic process"/>
    <property type="evidence" value="ECO:0007669"/>
    <property type="project" value="InterPro"/>
</dbReference>
<dbReference type="RefSeq" id="WP_058295549.1">
    <property type="nucleotide sequence ID" value="NZ_CAKJVD010000041.1"/>
</dbReference>
<evidence type="ECO:0000313" key="2">
    <source>
        <dbReference type="EMBL" id="CAI3611775.1"/>
    </source>
</evidence>
<evidence type="ECO:0000313" key="3">
    <source>
        <dbReference type="EMBL" id="PEG31392.1"/>
    </source>
</evidence>
<dbReference type="STRING" id="137838.GCA_001458595_02807"/>
<dbReference type="GO" id="GO:0005524">
    <property type="term" value="F:ATP binding"/>
    <property type="evidence" value="ECO:0007669"/>
    <property type="project" value="UniProtKB-UniRule"/>
</dbReference>